<evidence type="ECO:0000256" key="5">
    <source>
        <dbReference type="ARBA" id="ARBA00023136"/>
    </source>
</evidence>
<evidence type="ECO:0000256" key="7">
    <source>
        <dbReference type="SAM" id="Phobius"/>
    </source>
</evidence>
<dbReference type="PANTHER" id="PTHR30589">
    <property type="entry name" value="PROLIPOPROTEIN DIACYLGLYCERYL TRANSFERASE"/>
    <property type="match status" value="1"/>
</dbReference>
<feature type="transmembrane region" description="Helical" evidence="7">
    <location>
        <begin position="256"/>
        <end position="279"/>
    </location>
</feature>
<dbReference type="GO" id="GO:0042158">
    <property type="term" value="P:lipoprotein biosynthetic process"/>
    <property type="evidence" value="ECO:0007669"/>
    <property type="project" value="InterPro"/>
</dbReference>
<proteinExistence type="inferred from homology"/>
<name>S0DDY7_9ZZZZ</name>
<evidence type="ECO:0000256" key="4">
    <source>
        <dbReference type="ARBA" id="ARBA00022989"/>
    </source>
</evidence>
<feature type="transmembrane region" description="Helical" evidence="7">
    <location>
        <begin position="98"/>
        <end position="123"/>
    </location>
</feature>
<feature type="transmembrane region" description="Helical" evidence="7">
    <location>
        <begin position="32"/>
        <end position="51"/>
    </location>
</feature>
<protein>
    <submittedName>
        <fullName evidence="8">Putative prolipoprotein diacylglyceryl transferase</fullName>
    </submittedName>
</protein>
<keyword evidence="3 7" id="KW-0812">Transmembrane</keyword>
<evidence type="ECO:0000256" key="1">
    <source>
        <dbReference type="ARBA" id="ARBA00022475"/>
    </source>
</evidence>
<organism evidence="8">
    <name type="scientific">termite gut metagenome</name>
    <dbReference type="NCBI Taxonomy" id="433724"/>
    <lineage>
        <taxon>unclassified sequences</taxon>
        <taxon>metagenomes</taxon>
        <taxon>organismal metagenomes</taxon>
    </lineage>
</organism>
<keyword evidence="5 7" id="KW-0472">Membrane</keyword>
<sequence>MAETISFPGLGLDLDINRVAFTLPEFLGSRPIYWYGIFIAIGLLCGILYFFKRTKTFGIDADRAMDVILVAVLFSVVGARLYYVIFSWSTYREDPIRILFIWEGGLAVYGAIIAAFLAGYVMCRIRQVKYLPALDLASGSLLIGQAIGRWGNFFNVEAFGANTSMPWGMTSPSIVAYLTRHQEALAAIGMQVNPNQPVHPTFLYESLWCLAGFIFIVWFAKHRRFDGQLTLFYLGWYGLGRFFIEGMRTDSLLIGSIRVSQILALLCFLVSAFTMIYILSKIKREGDDDYLRLYVDTKEGQAVIAGNYYKNLKKAKVAAETGPQEQAAEIATDALGESPGAPEDNREEAEKPAGDDAVPEEDHADGDHD</sequence>
<dbReference type="HAMAP" id="MF_01147">
    <property type="entry name" value="Lgt"/>
    <property type="match status" value="1"/>
</dbReference>
<dbReference type="Pfam" id="PF01790">
    <property type="entry name" value="LGT"/>
    <property type="match status" value="1"/>
</dbReference>
<evidence type="ECO:0000256" key="6">
    <source>
        <dbReference type="SAM" id="MobiDB-lite"/>
    </source>
</evidence>
<keyword evidence="4 7" id="KW-1133">Transmembrane helix</keyword>
<reference evidence="8" key="2">
    <citation type="journal article" date="2013" name="Biotechnol. Biofuels">
        <title>Mining for hemicellulases in the fungus-growing termite Pseudacanthotermes militaris using functional metagenomics.</title>
        <authorList>
            <person name="Bastien G."/>
            <person name="Arnal G."/>
            <person name="Bozonnet S."/>
            <person name="Laguerre S."/>
            <person name="Ferreira F."/>
            <person name="Faure R."/>
            <person name="Henrissat B."/>
            <person name="Lefevre F."/>
            <person name="Robe P."/>
            <person name="Bouchez O."/>
            <person name="Noirot C."/>
            <person name="Dumon C."/>
            <person name="O'Donohue M."/>
        </authorList>
    </citation>
    <scope>NUCLEOTIDE SEQUENCE</scope>
</reference>
<dbReference type="AlphaFoldDB" id="S0DDY7"/>
<feature type="region of interest" description="Disordered" evidence="6">
    <location>
        <begin position="323"/>
        <end position="369"/>
    </location>
</feature>
<evidence type="ECO:0000256" key="2">
    <source>
        <dbReference type="ARBA" id="ARBA00022679"/>
    </source>
</evidence>
<reference evidence="8" key="1">
    <citation type="submission" date="2012-10" db="EMBL/GenBank/DDBJ databases">
        <authorList>
            <person name="Sandrine L."/>
        </authorList>
    </citation>
    <scope>NUCLEOTIDE SEQUENCE</scope>
</reference>
<evidence type="ECO:0000256" key="3">
    <source>
        <dbReference type="ARBA" id="ARBA00022692"/>
    </source>
</evidence>
<accession>S0DDY7</accession>
<evidence type="ECO:0000313" key="8">
    <source>
        <dbReference type="EMBL" id="CCO21004.1"/>
    </source>
</evidence>
<dbReference type="NCBIfam" id="TIGR00544">
    <property type="entry name" value="lgt"/>
    <property type="match status" value="1"/>
</dbReference>
<feature type="compositionally biased region" description="Acidic residues" evidence="6">
    <location>
        <begin position="357"/>
        <end position="369"/>
    </location>
</feature>
<gene>
    <name evidence="8" type="ORF">BN138_192</name>
</gene>
<keyword evidence="1" id="KW-1003">Cell membrane</keyword>
<feature type="transmembrane region" description="Helical" evidence="7">
    <location>
        <begin position="63"/>
        <end position="86"/>
    </location>
</feature>
<dbReference type="GO" id="GO:0008961">
    <property type="term" value="F:phosphatidylglycerol-prolipoprotein diacylglyceryl transferase activity"/>
    <property type="evidence" value="ECO:0007669"/>
    <property type="project" value="InterPro"/>
</dbReference>
<dbReference type="GO" id="GO:0005886">
    <property type="term" value="C:plasma membrane"/>
    <property type="evidence" value="ECO:0007669"/>
    <property type="project" value="InterPro"/>
</dbReference>
<dbReference type="EMBL" id="HF548279">
    <property type="protein sequence ID" value="CCO21004.1"/>
    <property type="molecule type" value="Genomic_DNA"/>
</dbReference>
<keyword evidence="2 8" id="KW-0808">Transferase</keyword>
<keyword evidence="8" id="KW-0449">Lipoprotein</keyword>
<dbReference type="InterPro" id="IPR001640">
    <property type="entry name" value="Lgt"/>
</dbReference>
<dbReference type="PROSITE" id="PS01311">
    <property type="entry name" value="LGT"/>
    <property type="match status" value="1"/>
</dbReference>
<dbReference type="PANTHER" id="PTHR30589:SF0">
    <property type="entry name" value="PHOSPHATIDYLGLYCEROL--PROLIPOPROTEIN DIACYLGLYCERYL TRANSFERASE"/>
    <property type="match status" value="1"/>
</dbReference>
<feature type="transmembrane region" description="Helical" evidence="7">
    <location>
        <begin position="202"/>
        <end position="220"/>
    </location>
</feature>